<name>A0AAN6GNX4_9BASI</name>
<dbReference type="AlphaFoldDB" id="A0AAN6GNX4"/>
<dbReference type="Proteomes" id="UP001176517">
    <property type="component" value="Unassembled WGS sequence"/>
</dbReference>
<dbReference type="SUPFAM" id="SSF46565">
    <property type="entry name" value="Chaperone J-domain"/>
    <property type="match status" value="1"/>
</dbReference>
<evidence type="ECO:0000259" key="2">
    <source>
        <dbReference type="PROSITE" id="PS50076"/>
    </source>
</evidence>
<accession>A0AAN6GNX4</accession>
<feature type="domain" description="J" evidence="2">
    <location>
        <begin position="12"/>
        <end position="94"/>
    </location>
</feature>
<feature type="compositionally biased region" description="Acidic residues" evidence="1">
    <location>
        <begin position="198"/>
        <end position="208"/>
    </location>
</feature>
<dbReference type="PRINTS" id="PR00625">
    <property type="entry name" value="JDOMAIN"/>
</dbReference>
<dbReference type="EMBL" id="JAPDMZ010000166">
    <property type="protein sequence ID" value="KAK0547279.1"/>
    <property type="molecule type" value="Genomic_DNA"/>
</dbReference>
<dbReference type="PANTHER" id="PTHR44240">
    <property type="entry name" value="DNAJ DOMAIN (PROKARYOTIC HEAT SHOCK PROTEIN)-RELATED"/>
    <property type="match status" value="1"/>
</dbReference>
<sequence>MDIAKGDLDSQTAYQILGLTPAATLAEIRAAYLTLARQYHPDKQKQTSTEAGSKAGEDDAGASSSSQSPVIVRLNEAYSALATSESRATYDAQLLADHTSSTQDKQQESSTARISAVVDLNDFEVKHIDDLDGIPPELRDKLARAGTSGATLEQLHKLDSIHPITKGSTSDDDQHHHRSIPQLNINNADKQSHPGKEDGEDEDEDDAESSSQVLFVYPCRCGQFFIVHPDELITEAVISDTLADMDQLTLEQQRLQQHASLGGNASDTGSDSAPNEISILSTCSGCSQVIKVIWGHDDDDDTDSDGQSDSDS</sequence>
<keyword evidence="4" id="KW-1185">Reference proteome</keyword>
<dbReference type="Pfam" id="PF00226">
    <property type="entry name" value="DnaJ"/>
    <property type="match status" value="1"/>
</dbReference>
<evidence type="ECO:0000313" key="3">
    <source>
        <dbReference type="EMBL" id="KAK0547279.1"/>
    </source>
</evidence>
<proteinExistence type="predicted"/>
<evidence type="ECO:0000313" key="4">
    <source>
        <dbReference type="Proteomes" id="UP001176517"/>
    </source>
</evidence>
<organism evidence="3 4">
    <name type="scientific">Tilletia horrida</name>
    <dbReference type="NCBI Taxonomy" id="155126"/>
    <lineage>
        <taxon>Eukaryota</taxon>
        <taxon>Fungi</taxon>
        <taxon>Dikarya</taxon>
        <taxon>Basidiomycota</taxon>
        <taxon>Ustilaginomycotina</taxon>
        <taxon>Exobasidiomycetes</taxon>
        <taxon>Tilletiales</taxon>
        <taxon>Tilletiaceae</taxon>
        <taxon>Tilletia</taxon>
    </lineage>
</organism>
<feature type="region of interest" description="Disordered" evidence="1">
    <location>
        <begin position="153"/>
        <end position="209"/>
    </location>
</feature>
<dbReference type="InterPro" id="IPR001623">
    <property type="entry name" value="DnaJ_domain"/>
</dbReference>
<dbReference type="InterPro" id="IPR036671">
    <property type="entry name" value="DPH_MB_sf"/>
</dbReference>
<dbReference type="PROSITE" id="PS50076">
    <property type="entry name" value="DNAJ_2"/>
    <property type="match status" value="1"/>
</dbReference>
<evidence type="ECO:0000256" key="1">
    <source>
        <dbReference type="SAM" id="MobiDB-lite"/>
    </source>
</evidence>
<dbReference type="SMART" id="SM00271">
    <property type="entry name" value="DnaJ"/>
    <property type="match status" value="1"/>
</dbReference>
<dbReference type="PANTHER" id="PTHR44240:SF10">
    <property type="entry name" value="J DOMAIN-CONTAINING PROTEIN"/>
    <property type="match status" value="1"/>
</dbReference>
<reference evidence="3" key="1">
    <citation type="journal article" date="2023" name="PhytoFront">
        <title>Draft Genome Resources of Seven Strains of Tilletia horrida, Causal Agent of Kernel Smut of Rice.</title>
        <authorList>
            <person name="Khanal S."/>
            <person name="Antony Babu S."/>
            <person name="Zhou X.G."/>
        </authorList>
    </citation>
    <scope>NUCLEOTIDE SEQUENCE</scope>
    <source>
        <strain evidence="3">TX6</strain>
    </source>
</reference>
<dbReference type="InterPro" id="IPR036869">
    <property type="entry name" value="J_dom_sf"/>
</dbReference>
<feature type="region of interest" description="Disordered" evidence="1">
    <location>
        <begin position="41"/>
        <end position="68"/>
    </location>
</feature>
<comment type="caution">
    <text evidence="3">The sequence shown here is derived from an EMBL/GenBank/DDBJ whole genome shotgun (WGS) entry which is preliminary data.</text>
</comment>
<protein>
    <recommendedName>
        <fullName evidence="2">J domain-containing protein</fullName>
    </recommendedName>
</protein>
<dbReference type="Gene3D" id="3.10.660.10">
    <property type="entry name" value="DPH Zinc finger"/>
    <property type="match status" value="1"/>
</dbReference>
<dbReference type="SUPFAM" id="SSF144217">
    <property type="entry name" value="CSL zinc finger"/>
    <property type="match status" value="1"/>
</dbReference>
<dbReference type="InterPro" id="IPR052276">
    <property type="entry name" value="Diphthamide-biosynth_chaperone"/>
</dbReference>
<dbReference type="Gene3D" id="1.10.287.110">
    <property type="entry name" value="DnaJ domain"/>
    <property type="match status" value="1"/>
</dbReference>
<gene>
    <name evidence="3" type="ORF">OC846_004925</name>
</gene>
<dbReference type="CDD" id="cd06257">
    <property type="entry name" value="DnaJ"/>
    <property type="match status" value="1"/>
</dbReference>